<dbReference type="AlphaFoldDB" id="A0A2Z3JFZ4"/>
<dbReference type="InterPro" id="IPR028994">
    <property type="entry name" value="Integrin_alpha_N"/>
</dbReference>
<dbReference type="EMBL" id="CP029494">
    <property type="protein sequence ID" value="AWN23885.1"/>
    <property type="molecule type" value="Genomic_DNA"/>
</dbReference>
<gene>
    <name evidence="2" type="ORF">DKM44_12150</name>
</gene>
<dbReference type="Gene3D" id="2.130.10.130">
    <property type="entry name" value="Integrin alpha, N-terminal"/>
    <property type="match status" value="1"/>
</dbReference>
<dbReference type="SUPFAM" id="SSF69318">
    <property type="entry name" value="Integrin alpha N-terminal domain"/>
    <property type="match status" value="1"/>
</dbReference>
<protein>
    <recommendedName>
        <fullName evidence="4">VCBS repeat-containing protein</fullName>
    </recommendedName>
</protein>
<evidence type="ECO:0008006" key="4">
    <source>
        <dbReference type="Google" id="ProtNLM"/>
    </source>
</evidence>
<evidence type="ECO:0000313" key="2">
    <source>
        <dbReference type="EMBL" id="AWN23885.1"/>
    </source>
</evidence>
<keyword evidence="1" id="KW-0732">Signal</keyword>
<feature type="chain" id="PRO_5016299426" description="VCBS repeat-containing protein" evidence="1">
    <location>
        <begin position="23"/>
        <end position="283"/>
    </location>
</feature>
<dbReference type="KEGG" id="dez:DKM44_12150"/>
<name>A0A2Z3JFZ4_9DEIO</name>
<sequence>MSFRLRCAALLGLLALSTPVLAVAHGLAPVLITFAGEDRAALLGAWDGQGWRLPATAVPLVKAGNSYRVQGLGTNAFSAVGSAPVSADDPCPDYFLVNLTPLRPPAQTLIATRADLKARPRPVTALPTSNPVYREVVRGELQRRGLNNPVVQLRSLTRTDLDGDGKDEVIIEASHFADSDTNPPRPSANAAVGDYSLLLLRSVVNGRVQTTVLGEDVVTKGATDPNAQRLGNRFSLEGVADLDGDGNMELITVGAYYEGFMVQAWTWTPQAGPKAVLETGCGV</sequence>
<organism evidence="2 3">
    <name type="scientific">Deinococcus irradiatisoli</name>
    <dbReference type="NCBI Taxonomy" id="2202254"/>
    <lineage>
        <taxon>Bacteria</taxon>
        <taxon>Thermotogati</taxon>
        <taxon>Deinococcota</taxon>
        <taxon>Deinococci</taxon>
        <taxon>Deinococcales</taxon>
        <taxon>Deinococcaceae</taxon>
        <taxon>Deinococcus</taxon>
    </lineage>
</organism>
<reference evidence="2 3" key="1">
    <citation type="submission" date="2018-05" db="EMBL/GenBank/DDBJ databases">
        <title>Complete Genome Sequence of Deinococcus sp. strain 17bor-2.</title>
        <authorList>
            <person name="Srinivasan S."/>
        </authorList>
    </citation>
    <scope>NUCLEOTIDE SEQUENCE [LARGE SCALE GENOMIC DNA]</scope>
    <source>
        <strain evidence="2 3">17bor-2</strain>
    </source>
</reference>
<accession>A0A2Z3JFZ4</accession>
<keyword evidence="3" id="KW-1185">Reference proteome</keyword>
<dbReference type="RefSeq" id="WP_109827613.1">
    <property type="nucleotide sequence ID" value="NZ_CP029494.1"/>
</dbReference>
<evidence type="ECO:0000256" key="1">
    <source>
        <dbReference type="SAM" id="SignalP"/>
    </source>
</evidence>
<dbReference type="OrthoDB" id="9814379at2"/>
<evidence type="ECO:0000313" key="3">
    <source>
        <dbReference type="Proteomes" id="UP000245368"/>
    </source>
</evidence>
<proteinExistence type="predicted"/>
<dbReference type="Proteomes" id="UP000245368">
    <property type="component" value="Chromosome"/>
</dbReference>
<feature type="signal peptide" evidence="1">
    <location>
        <begin position="1"/>
        <end position="22"/>
    </location>
</feature>